<dbReference type="HOGENOM" id="CLU_575757_0_0_0"/>
<evidence type="ECO:0008006" key="8">
    <source>
        <dbReference type="Google" id="ProtNLM"/>
    </source>
</evidence>
<proteinExistence type="predicted"/>
<evidence type="ECO:0000259" key="4">
    <source>
        <dbReference type="PROSITE" id="PS50943"/>
    </source>
</evidence>
<dbReference type="CDD" id="cd05379">
    <property type="entry name" value="CAP_bacterial"/>
    <property type="match status" value="1"/>
</dbReference>
<evidence type="ECO:0000313" key="6">
    <source>
        <dbReference type="EMBL" id="BAJ64404.1"/>
    </source>
</evidence>
<feature type="domain" description="LysM" evidence="5">
    <location>
        <begin position="208"/>
        <end position="252"/>
    </location>
</feature>
<dbReference type="eggNOG" id="COG2340">
    <property type="taxonomic scope" value="Bacteria"/>
</dbReference>
<evidence type="ECO:0000256" key="2">
    <source>
        <dbReference type="SAM" id="Phobius"/>
    </source>
</evidence>
<dbReference type="KEGG" id="atm:ANT_23780"/>
<dbReference type="InParanoid" id="E8MYR8"/>
<dbReference type="InterPro" id="IPR036779">
    <property type="entry name" value="LysM_dom_sf"/>
</dbReference>
<dbReference type="Gene3D" id="3.10.350.10">
    <property type="entry name" value="LysM domain"/>
    <property type="match status" value="3"/>
</dbReference>
<feature type="domain" description="LysM" evidence="5">
    <location>
        <begin position="280"/>
        <end position="324"/>
    </location>
</feature>
<feature type="signal peptide" evidence="3">
    <location>
        <begin position="1"/>
        <end position="26"/>
    </location>
</feature>
<feature type="chain" id="PRO_5003225160" description="LysM peptidoglycan-binding domain-containing protein" evidence="3">
    <location>
        <begin position="27"/>
        <end position="474"/>
    </location>
</feature>
<name>E8MYR8_ANATU</name>
<feature type="compositionally biased region" description="Low complexity" evidence="1">
    <location>
        <begin position="429"/>
        <end position="438"/>
    </location>
</feature>
<keyword evidence="3" id="KW-0732">Signal</keyword>
<dbReference type="PRINTS" id="PR01217">
    <property type="entry name" value="PRICHEXTENSN"/>
</dbReference>
<dbReference type="Pfam" id="PF00188">
    <property type="entry name" value="CAP"/>
    <property type="match status" value="1"/>
</dbReference>
<dbReference type="EMBL" id="AP012029">
    <property type="protein sequence ID" value="BAJ64404.1"/>
    <property type="molecule type" value="Genomic_DNA"/>
</dbReference>
<feature type="compositionally biased region" description="Pro residues" evidence="1">
    <location>
        <begin position="410"/>
        <end position="428"/>
    </location>
</feature>
<dbReference type="SUPFAM" id="SSF55797">
    <property type="entry name" value="PR-1-like"/>
    <property type="match status" value="1"/>
</dbReference>
<feature type="region of interest" description="Disordered" evidence="1">
    <location>
        <begin position="407"/>
        <end position="440"/>
    </location>
</feature>
<dbReference type="eggNOG" id="COG1388">
    <property type="taxonomic scope" value="Bacteria"/>
</dbReference>
<dbReference type="GO" id="GO:0008932">
    <property type="term" value="F:lytic endotransglycosylase activity"/>
    <property type="evidence" value="ECO:0007669"/>
    <property type="project" value="TreeGrafter"/>
</dbReference>
<dbReference type="InterPro" id="IPR018392">
    <property type="entry name" value="LysM"/>
</dbReference>
<dbReference type="PROSITE" id="PS50943">
    <property type="entry name" value="HTH_CROC1"/>
    <property type="match status" value="1"/>
</dbReference>
<feature type="transmembrane region" description="Helical" evidence="2">
    <location>
        <begin position="450"/>
        <end position="468"/>
    </location>
</feature>
<dbReference type="STRING" id="926569.ANT_23780"/>
<dbReference type="RefSeq" id="WP_013560770.1">
    <property type="nucleotide sequence ID" value="NC_014960.1"/>
</dbReference>
<dbReference type="InterPro" id="IPR001387">
    <property type="entry name" value="Cro/C1-type_HTH"/>
</dbReference>
<evidence type="ECO:0000313" key="7">
    <source>
        <dbReference type="Proteomes" id="UP000008922"/>
    </source>
</evidence>
<dbReference type="InterPro" id="IPR014044">
    <property type="entry name" value="CAP_dom"/>
</dbReference>
<feature type="domain" description="LysM" evidence="5">
    <location>
        <begin position="352"/>
        <end position="396"/>
    </location>
</feature>
<protein>
    <recommendedName>
        <fullName evidence="8">LysM peptidoglycan-binding domain-containing protein</fullName>
    </recommendedName>
</protein>
<evidence type="ECO:0000256" key="1">
    <source>
        <dbReference type="SAM" id="MobiDB-lite"/>
    </source>
</evidence>
<reference evidence="6 7" key="1">
    <citation type="submission" date="2010-12" db="EMBL/GenBank/DDBJ databases">
        <title>Whole genome sequence of Anaerolinea thermophila UNI-1.</title>
        <authorList>
            <person name="Narita-Yamada S."/>
            <person name="Kishi E."/>
            <person name="Watanabe Y."/>
            <person name="Takasaki K."/>
            <person name="Ankai A."/>
            <person name="Oguchi A."/>
            <person name="Fukui S."/>
            <person name="Takahashi M."/>
            <person name="Yashiro I."/>
            <person name="Hosoyama A."/>
            <person name="Sekiguchi Y."/>
            <person name="Hanada S."/>
            <person name="Fujita N."/>
        </authorList>
    </citation>
    <scope>NUCLEOTIDE SEQUENCE [LARGE SCALE GENOMIC DNA]</scope>
    <source>
        <strain evidence="7">DSM 14523 / JCM 11388 / NBRC 100420 / UNI-1</strain>
    </source>
</reference>
<dbReference type="CDD" id="cd00118">
    <property type="entry name" value="LysM"/>
    <property type="match status" value="3"/>
</dbReference>
<gene>
    <name evidence="6" type="ordered locus">ANT_23780</name>
</gene>
<dbReference type="Gene3D" id="3.40.33.10">
    <property type="entry name" value="CAP"/>
    <property type="match status" value="1"/>
</dbReference>
<dbReference type="Pfam" id="PF01476">
    <property type="entry name" value="LysM"/>
    <property type="match status" value="3"/>
</dbReference>
<dbReference type="PANTHER" id="PTHR33734:SF22">
    <property type="entry name" value="MEMBRANE-BOUND LYTIC MUREIN TRANSGLYCOSYLASE D"/>
    <property type="match status" value="1"/>
</dbReference>
<dbReference type="InterPro" id="IPR035940">
    <property type="entry name" value="CAP_sf"/>
</dbReference>
<evidence type="ECO:0000259" key="5">
    <source>
        <dbReference type="PROSITE" id="PS51782"/>
    </source>
</evidence>
<dbReference type="Proteomes" id="UP000008922">
    <property type="component" value="Chromosome"/>
</dbReference>
<organism evidence="6 7">
    <name type="scientific">Anaerolinea thermophila (strain DSM 14523 / JCM 11388 / NBRC 100420 / UNI-1)</name>
    <dbReference type="NCBI Taxonomy" id="926569"/>
    <lineage>
        <taxon>Bacteria</taxon>
        <taxon>Bacillati</taxon>
        <taxon>Chloroflexota</taxon>
        <taxon>Anaerolineae</taxon>
        <taxon>Anaerolineales</taxon>
        <taxon>Anaerolineaceae</taxon>
        <taxon>Anaerolinea</taxon>
    </lineage>
</organism>
<dbReference type="AlphaFoldDB" id="E8MYR8"/>
<feature type="domain" description="HTH cro/C1-type" evidence="4">
    <location>
        <begin position="288"/>
        <end position="304"/>
    </location>
</feature>
<dbReference type="SMART" id="SM00257">
    <property type="entry name" value="LysM"/>
    <property type="match status" value="3"/>
</dbReference>
<accession>E8MYR8</accession>
<keyword evidence="7" id="KW-1185">Reference proteome</keyword>
<keyword evidence="2" id="KW-0472">Membrane</keyword>
<dbReference type="PROSITE" id="PS51782">
    <property type="entry name" value="LYSM"/>
    <property type="match status" value="3"/>
</dbReference>
<dbReference type="OrthoDB" id="9769314at2"/>
<keyword evidence="2" id="KW-1133">Transmembrane helix</keyword>
<dbReference type="SUPFAM" id="SSF54106">
    <property type="entry name" value="LysM domain"/>
    <property type="match status" value="3"/>
</dbReference>
<keyword evidence="2" id="KW-0812">Transmembrane</keyword>
<sequence length="474" mass="50771">MKTWTRWILFISLLAILLSSVSPAQAEDEVKLNAPSSEVTAYDLILAMNTLRVSNGLSPLIEDPIINAVAQSTAEIMAANQMSWHIGNVSGRLQSAGYGGGAKVFATENFAVGSTFTIDEIMLAWADPDHMIPAVNPAYCHVGAGVARAANGMTYYVLQAAYVAGKSCGEYRPPANYTPKPGETPVNPGVPQIIVPVKVATPDADGKIFHVVQSGQSLWAIAVAYKVTIKDLEIWNNLSRNVPLQVGQKLFIPSSNTAGYATPTPAWMIQKATPDADGRIVHEVKAYQTLIRIAEAYGTTVDALLAYNGIQADWPLQIGQKLIIYPGNITPSPTPRPLTPIEKLTPAADGKYYHTVQSGETLAWIAKLYEVSLNDLMAWNGLNAMSIIHPGDRILLQVTPPVTPTFTPSPTLPPTATPVPPTATPSPTPTVVEVTPTPEGTESGMSSAPWLWVFLALAVAGGVLVWVFSKKKTE</sequence>
<evidence type="ECO:0000256" key="3">
    <source>
        <dbReference type="SAM" id="SignalP"/>
    </source>
</evidence>
<dbReference type="PANTHER" id="PTHR33734">
    <property type="entry name" value="LYSM DOMAIN-CONTAINING GPI-ANCHORED PROTEIN 2"/>
    <property type="match status" value="1"/>
</dbReference>